<dbReference type="KEGG" id="ome:OLMES_1298"/>
<evidence type="ECO:0000313" key="2">
    <source>
        <dbReference type="EMBL" id="ARU55377.1"/>
    </source>
</evidence>
<keyword evidence="1" id="KW-0812">Transmembrane</keyword>
<dbReference type="RefSeq" id="WP_087460493.1">
    <property type="nucleotide sequence ID" value="NZ_CP021425.1"/>
</dbReference>
<dbReference type="Proteomes" id="UP000196027">
    <property type="component" value="Chromosome"/>
</dbReference>
<proteinExistence type="predicted"/>
<keyword evidence="1" id="KW-1133">Transmembrane helix</keyword>
<sequence length="122" mass="13867">MPIYIVSALIIMALSIIVVTLVFAQTTVRKIENNPTLMDQVGIEFINGWRIFNIAEALAMPLAIFNRIKSSPLGVLYANAEPLRESANRLDKFLAHLLFWQMYLFLFFILFVMVADLIFGAL</sequence>
<dbReference type="OrthoDB" id="5737734at2"/>
<reference evidence="2 3" key="1">
    <citation type="submission" date="2017-05" db="EMBL/GenBank/DDBJ databases">
        <title>Genomic insights into alkan degradation activity of Oleiphilus messinensis.</title>
        <authorList>
            <person name="Kozyavkin S.A."/>
            <person name="Slesarev A.I."/>
            <person name="Golyshin P.N."/>
            <person name="Korzhenkov A."/>
            <person name="Golyshina O.N."/>
            <person name="Toshchakov S.V."/>
        </authorList>
    </citation>
    <scope>NUCLEOTIDE SEQUENCE [LARGE SCALE GENOMIC DNA]</scope>
    <source>
        <strain evidence="2 3">ME102</strain>
    </source>
</reference>
<evidence type="ECO:0000256" key="1">
    <source>
        <dbReference type="SAM" id="Phobius"/>
    </source>
</evidence>
<name>A0A1Y0I4G3_9GAMM</name>
<dbReference type="AlphaFoldDB" id="A0A1Y0I4G3"/>
<keyword evidence="3" id="KW-1185">Reference proteome</keyword>
<evidence type="ECO:0000313" key="3">
    <source>
        <dbReference type="Proteomes" id="UP000196027"/>
    </source>
</evidence>
<accession>A0A1Y0I4G3</accession>
<keyword evidence="1" id="KW-0472">Membrane</keyword>
<gene>
    <name evidence="2" type="ORF">OLMES_1298</name>
</gene>
<protein>
    <submittedName>
        <fullName evidence="2">Uncharacterized protein</fullName>
    </submittedName>
</protein>
<feature type="transmembrane region" description="Helical" evidence="1">
    <location>
        <begin position="98"/>
        <end position="119"/>
    </location>
</feature>
<dbReference type="EMBL" id="CP021425">
    <property type="protein sequence ID" value="ARU55377.1"/>
    <property type="molecule type" value="Genomic_DNA"/>
</dbReference>
<organism evidence="2 3">
    <name type="scientific">Oleiphilus messinensis</name>
    <dbReference type="NCBI Taxonomy" id="141451"/>
    <lineage>
        <taxon>Bacteria</taxon>
        <taxon>Pseudomonadati</taxon>
        <taxon>Pseudomonadota</taxon>
        <taxon>Gammaproteobacteria</taxon>
        <taxon>Oceanospirillales</taxon>
        <taxon>Oleiphilaceae</taxon>
        <taxon>Oleiphilus</taxon>
    </lineage>
</organism>